<dbReference type="Gene3D" id="3.90.780.10">
    <property type="entry name" value="5'-Nucleotidase, C-terminal domain"/>
    <property type="match status" value="1"/>
</dbReference>
<dbReference type="PANTHER" id="PTHR11575">
    <property type="entry name" value="5'-NUCLEOTIDASE-RELATED"/>
    <property type="match status" value="1"/>
</dbReference>
<evidence type="ECO:0000259" key="5">
    <source>
        <dbReference type="Pfam" id="PF02872"/>
    </source>
</evidence>
<dbReference type="InterPro" id="IPR008334">
    <property type="entry name" value="5'-Nucleotdase_C"/>
</dbReference>
<dbReference type="GO" id="GO:0009166">
    <property type="term" value="P:nucleotide catabolic process"/>
    <property type="evidence" value="ECO:0007669"/>
    <property type="project" value="InterPro"/>
</dbReference>
<evidence type="ECO:0000313" key="6">
    <source>
        <dbReference type="EMBL" id="RKP34393.1"/>
    </source>
</evidence>
<evidence type="ECO:0000256" key="2">
    <source>
        <dbReference type="ARBA" id="ARBA00022729"/>
    </source>
</evidence>
<evidence type="ECO:0000259" key="4">
    <source>
        <dbReference type="Pfam" id="PF00149"/>
    </source>
</evidence>
<feature type="domain" description="Calcineurin-like phosphoesterase" evidence="4">
    <location>
        <begin position="43"/>
        <end position="262"/>
    </location>
</feature>
<evidence type="ECO:0000313" key="7">
    <source>
        <dbReference type="Proteomes" id="UP000268162"/>
    </source>
</evidence>
<gene>
    <name evidence="6" type="ORF">BJ085DRAFT_21121</name>
</gene>
<keyword evidence="2" id="KW-0732">Signal</keyword>
<reference evidence="7" key="1">
    <citation type="journal article" date="2018" name="Nat. Microbiol.">
        <title>Leveraging single-cell genomics to expand the fungal tree of life.</title>
        <authorList>
            <person name="Ahrendt S.R."/>
            <person name="Quandt C.A."/>
            <person name="Ciobanu D."/>
            <person name="Clum A."/>
            <person name="Salamov A."/>
            <person name="Andreopoulos B."/>
            <person name="Cheng J.F."/>
            <person name="Woyke T."/>
            <person name="Pelin A."/>
            <person name="Henrissat B."/>
            <person name="Reynolds N.K."/>
            <person name="Benny G.L."/>
            <person name="Smith M.E."/>
            <person name="James T.Y."/>
            <person name="Grigoriev I.V."/>
        </authorList>
    </citation>
    <scope>NUCLEOTIDE SEQUENCE [LARGE SCALE GENOMIC DNA]</scope>
    <source>
        <strain evidence="7">RSA 468</strain>
    </source>
</reference>
<dbReference type="AlphaFoldDB" id="A0A4P9ZMF8"/>
<name>A0A4P9ZMF8_9FUNG</name>
<dbReference type="GO" id="GO:0046872">
    <property type="term" value="F:metal ion binding"/>
    <property type="evidence" value="ECO:0007669"/>
    <property type="project" value="InterPro"/>
</dbReference>
<dbReference type="InterPro" id="IPR029052">
    <property type="entry name" value="Metallo-depent_PP-like"/>
</dbReference>
<protein>
    <submittedName>
        <fullName evidence="6">Metallo-dependent phosphatase-like protein</fullName>
    </submittedName>
</protein>
<feature type="domain" description="5'-Nucleotidase C-terminal" evidence="5">
    <location>
        <begin position="358"/>
        <end position="519"/>
    </location>
</feature>
<dbReference type="EMBL" id="ML003223">
    <property type="protein sequence ID" value="RKP34393.1"/>
    <property type="molecule type" value="Genomic_DNA"/>
</dbReference>
<dbReference type="PROSITE" id="PS00786">
    <property type="entry name" value="5_NUCLEOTIDASE_2"/>
    <property type="match status" value="1"/>
</dbReference>
<proteinExistence type="inferred from homology"/>
<sequence>MGPYQNFIYDSDNAHSGELSGPVRFHNLHQTAYQDIYQEGVKLRIIITNDIHAHEDEFNYVGADCTDFDRSAQACFGGAARRRTIVDMLRAGHPDTLLVDAGDAFQGHLIHNYYTGLATAHIMNVLAYSFMTIGNHEFDNGIDALAAFFNQLDFPVVCSNIEFPPESPLHDLVYPYVIIKKYNLGVVGFTTTNIKSLSLGEGLSSITITDPVVAVQKQIDYLQSVGVKTIVAISHSGYRIDQLIAQSTQGLQIIFGGHSHTYLANDPDQPQARGPYPTTVYDRLGHPVYVVQTKKFGEYVGYLDLTLDSDSGAINWLSGQSIHMTQNITPDQAMQDFIRHIRRPIDTLANQYLAELNVDMPQMDCKVGECRLGNLVTEAMLYSARDDPSSSLSPSRNARPYIALINSDVMRSGLTHGPVNLGHVLMVFPNANSLVRLELPGADLRNIMIAAVTQVNPVDNVKSNCFVQFAGIRIEFNFWQKYLGKIEVRSATGVWEPLDDQAIYPILTTDFVALGGDHLVAIKLDFESILPLNQMLARYLANNPKPNIELDGRHREVPVPASISVA</sequence>
<dbReference type="Pfam" id="PF00149">
    <property type="entry name" value="Metallophos"/>
    <property type="match status" value="1"/>
</dbReference>
<dbReference type="InterPro" id="IPR036907">
    <property type="entry name" value="5'-Nucleotdase_C_sf"/>
</dbReference>
<dbReference type="Proteomes" id="UP000268162">
    <property type="component" value="Unassembled WGS sequence"/>
</dbReference>
<dbReference type="Gene3D" id="3.60.21.10">
    <property type="match status" value="1"/>
</dbReference>
<dbReference type="InterPro" id="IPR006146">
    <property type="entry name" value="5'-Nucleotdase_CS"/>
</dbReference>
<dbReference type="GO" id="GO:0000166">
    <property type="term" value="F:nucleotide binding"/>
    <property type="evidence" value="ECO:0007669"/>
    <property type="project" value="UniProtKB-KW"/>
</dbReference>
<evidence type="ECO:0000256" key="3">
    <source>
        <dbReference type="RuleBase" id="RU362119"/>
    </source>
</evidence>
<keyword evidence="3" id="KW-0547">Nucleotide-binding</keyword>
<dbReference type="SUPFAM" id="SSF55816">
    <property type="entry name" value="5'-nucleotidase (syn. UDP-sugar hydrolase), C-terminal domain"/>
    <property type="match status" value="1"/>
</dbReference>
<comment type="similarity">
    <text evidence="1 3">Belongs to the 5'-nucleotidase family.</text>
</comment>
<keyword evidence="7" id="KW-1185">Reference proteome</keyword>
<dbReference type="SUPFAM" id="SSF56300">
    <property type="entry name" value="Metallo-dependent phosphatases"/>
    <property type="match status" value="1"/>
</dbReference>
<dbReference type="GO" id="GO:0016788">
    <property type="term" value="F:hydrolase activity, acting on ester bonds"/>
    <property type="evidence" value="ECO:0007669"/>
    <property type="project" value="InterPro"/>
</dbReference>
<evidence type="ECO:0000256" key="1">
    <source>
        <dbReference type="ARBA" id="ARBA00006654"/>
    </source>
</evidence>
<organism evidence="6 7">
    <name type="scientific">Dimargaris cristalligena</name>
    <dbReference type="NCBI Taxonomy" id="215637"/>
    <lineage>
        <taxon>Eukaryota</taxon>
        <taxon>Fungi</taxon>
        <taxon>Fungi incertae sedis</taxon>
        <taxon>Zoopagomycota</taxon>
        <taxon>Kickxellomycotina</taxon>
        <taxon>Dimargaritomycetes</taxon>
        <taxon>Dimargaritales</taxon>
        <taxon>Dimargaritaceae</taxon>
        <taxon>Dimargaris</taxon>
    </lineage>
</organism>
<accession>A0A4P9ZMF8</accession>
<dbReference type="STRING" id="215637.A0A4P9ZMF8"/>
<dbReference type="PRINTS" id="PR01607">
    <property type="entry name" value="APYRASEFAMLY"/>
</dbReference>
<keyword evidence="3" id="KW-0378">Hydrolase</keyword>
<dbReference type="PANTHER" id="PTHR11575:SF24">
    <property type="entry name" value="5'-NUCLEOTIDASE"/>
    <property type="match status" value="1"/>
</dbReference>
<dbReference type="Pfam" id="PF02872">
    <property type="entry name" value="5_nucleotid_C"/>
    <property type="match status" value="1"/>
</dbReference>
<dbReference type="InterPro" id="IPR004843">
    <property type="entry name" value="Calcineurin-like_PHP"/>
</dbReference>
<dbReference type="InterPro" id="IPR006179">
    <property type="entry name" value="5_nucleotidase/apyrase"/>
</dbReference>